<dbReference type="SUPFAM" id="SSF55729">
    <property type="entry name" value="Acyl-CoA N-acyltransferases (Nat)"/>
    <property type="match status" value="1"/>
</dbReference>
<accession>A0ABP6YQF3</accession>
<evidence type="ECO:0000313" key="3">
    <source>
        <dbReference type="EMBL" id="GAA3588583.1"/>
    </source>
</evidence>
<reference evidence="4" key="1">
    <citation type="journal article" date="2019" name="Int. J. Syst. Evol. Microbiol.">
        <title>The Global Catalogue of Microorganisms (GCM) 10K type strain sequencing project: providing services to taxonomists for standard genome sequencing and annotation.</title>
        <authorList>
            <consortium name="The Broad Institute Genomics Platform"/>
            <consortium name="The Broad Institute Genome Sequencing Center for Infectious Disease"/>
            <person name="Wu L."/>
            <person name="Ma J."/>
        </authorList>
    </citation>
    <scope>NUCLEOTIDE SEQUENCE [LARGE SCALE GENOMIC DNA]</scope>
    <source>
        <strain evidence="4">JCM 16928</strain>
    </source>
</reference>
<evidence type="ECO:0000259" key="2">
    <source>
        <dbReference type="PROSITE" id="PS51186"/>
    </source>
</evidence>
<dbReference type="CDD" id="cd04301">
    <property type="entry name" value="NAT_SF"/>
    <property type="match status" value="1"/>
</dbReference>
<dbReference type="PROSITE" id="PS51186">
    <property type="entry name" value="GNAT"/>
    <property type="match status" value="1"/>
</dbReference>
<dbReference type="EMBL" id="BAABAA010000013">
    <property type="protein sequence ID" value="GAA3588583.1"/>
    <property type="molecule type" value="Genomic_DNA"/>
</dbReference>
<sequence>MRVRAIDEDGLRQVERWLAADPVGGAIFGGFYGHAVERWTPLLQAPSRHGWITFDESGPIGFIDLEVLDAEAEITYYVSPAHRGRGLGRQTLDQVVQLAADVGARQIHASVDPANEPGLATLRSAAFTDLGTNEFDEAEFALTLPDAAAPAPPVDPVGPAEPIDPTGPASPVDPAGTARPTDSAAAEGEVAGD</sequence>
<dbReference type="Gene3D" id="3.40.630.30">
    <property type="match status" value="1"/>
</dbReference>
<dbReference type="InterPro" id="IPR016181">
    <property type="entry name" value="Acyl_CoA_acyltransferase"/>
</dbReference>
<evidence type="ECO:0000256" key="1">
    <source>
        <dbReference type="SAM" id="MobiDB-lite"/>
    </source>
</evidence>
<keyword evidence="4" id="KW-1185">Reference proteome</keyword>
<name>A0ABP6YQF3_9ACTN</name>
<organism evidence="3 4">
    <name type="scientific">Kribbella ginsengisoli</name>
    <dbReference type="NCBI Taxonomy" id="363865"/>
    <lineage>
        <taxon>Bacteria</taxon>
        <taxon>Bacillati</taxon>
        <taxon>Actinomycetota</taxon>
        <taxon>Actinomycetes</taxon>
        <taxon>Propionibacteriales</taxon>
        <taxon>Kribbellaceae</taxon>
        <taxon>Kribbella</taxon>
    </lineage>
</organism>
<feature type="domain" description="N-acetyltransferase" evidence="2">
    <location>
        <begin position="1"/>
        <end position="155"/>
    </location>
</feature>
<dbReference type="Proteomes" id="UP001501222">
    <property type="component" value="Unassembled WGS sequence"/>
</dbReference>
<feature type="region of interest" description="Disordered" evidence="1">
    <location>
        <begin position="146"/>
        <end position="193"/>
    </location>
</feature>
<proteinExistence type="predicted"/>
<comment type="caution">
    <text evidence="3">The sequence shown here is derived from an EMBL/GenBank/DDBJ whole genome shotgun (WGS) entry which is preliminary data.</text>
</comment>
<dbReference type="RefSeq" id="WP_344847818.1">
    <property type="nucleotide sequence ID" value="NZ_BAABAA010000013.1"/>
</dbReference>
<evidence type="ECO:0000313" key="4">
    <source>
        <dbReference type="Proteomes" id="UP001501222"/>
    </source>
</evidence>
<protein>
    <recommendedName>
        <fullName evidence="2">N-acetyltransferase domain-containing protein</fullName>
    </recommendedName>
</protein>
<dbReference type="Pfam" id="PF00583">
    <property type="entry name" value="Acetyltransf_1"/>
    <property type="match status" value="1"/>
</dbReference>
<gene>
    <name evidence="3" type="ORF">GCM10022235_69490</name>
</gene>
<dbReference type="InterPro" id="IPR000182">
    <property type="entry name" value="GNAT_dom"/>
</dbReference>